<dbReference type="Pfam" id="PF16550">
    <property type="entry name" value="RPN13_C"/>
    <property type="match status" value="1"/>
</dbReference>
<dbReference type="GO" id="GO:0070628">
    <property type="term" value="F:proteasome binding"/>
    <property type="evidence" value="ECO:0007669"/>
    <property type="project" value="TreeGrafter"/>
</dbReference>
<dbReference type="GO" id="GO:0008541">
    <property type="term" value="C:proteasome regulatory particle, lid subcomplex"/>
    <property type="evidence" value="ECO:0007669"/>
    <property type="project" value="TreeGrafter"/>
</dbReference>
<dbReference type="InterPro" id="IPR044867">
    <property type="entry name" value="DEUBAD_dom"/>
</dbReference>
<evidence type="ECO:0000313" key="5">
    <source>
        <dbReference type="EMBL" id="CAI9739692.1"/>
    </source>
</evidence>
<keyword evidence="6" id="KW-1185">Reference proteome</keyword>
<proteinExistence type="inferred from homology"/>
<dbReference type="AlphaFoldDB" id="A0AA36BTV5"/>
<dbReference type="Gene3D" id="1.10.2020.20">
    <property type="match status" value="1"/>
</dbReference>
<name>A0AA36BTV5_OCTVU</name>
<dbReference type="Proteomes" id="UP001162480">
    <property type="component" value="Chromosome 23"/>
</dbReference>
<evidence type="ECO:0000256" key="3">
    <source>
        <dbReference type="ARBA" id="ARBA00023242"/>
    </source>
</evidence>
<dbReference type="InterPro" id="IPR038108">
    <property type="entry name" value="RPN13_DEUBAD_sf"/>
</dbReference>
<reference evidence="5" key="1">
    <citation type="submission" date="2023-08" db="EMBL/GenBank/DDBJ databases">
        <authorList>
            <person name="Alioto T."/>
            <person name="Alioto T."/>
            <person name="Gomez Garrido J."/>
        </authorList>
    </citation>
    <scope>NUCLEOTIDE SEQUENCE</scope>
</reference>
<dbReference type="PANTHER" id="PTHR12225">
    <property type="entry name" value="ADHESION REGULATING MOLECULE 1 110 KDA CELL MEMBRANE GLYCOPROTEIN"/>
    <property type="match status" value="1"/>
</dbReference>
<dbReference type="InterPro" id="IPR006773">
    <property type="entry name" value="Rpn13/ADRM1"/>
</dbReference>
<dbReference type="GO" id="GO:0005634">
    <property type="term" value="C:nucleus"/>
    <property type="evidence" value="ECO:0007669"/>
    <property type="project" value="UniProtKB-SubCell"/>
</dbReference>
<dbReference type="GO" id="GO:0005737">
    <property type="term" value="C:cytoplasm"/>
    <property type="evidence" value="ECO:0007669"/>
    <property type="project" value="InterPro"/>
</dbReference>
<evidence type="ECO:0000256" key="1">
    <source>
        <dbReference type="ARBA" id="ARBA00004123"/>
    </source>
</evidence>
<dbReference type="PANTHER" id="PTHR12225:SF0">
    <property type="entry name" value="PROTEASOMAL UBIQUITIN RECEPTOR ADRM1"/>
    <property type="match status" value="1"/>
</dbReference>
<sequence length="127" mass="14134">MHGIELSQVLKPDDIIPILANSEIQQHLLQYLPEGEMLPRTEEELRNTVQSPQFQQALQSFSAALRSRELGPLMTQFGLGDDVANAAAEGGFRCRRFADRRGSAQYLQWSLSGLLAVVWSPGVPQRS</sequence>
<dbReference type="PROSITE" id="PS51916">
    <property type="entry name" value="DEUBAD"/>
    <property type="match status" value="1"/>
</dbReference>
<evidence type="ECO:0000256" key="2">
    <source>
        <dbReference type="ARBA" id="ARBA00009216"/>
    </source>
</evidence>
<organism evidence="5 6">
    <name type="scientific">Octopus vulgaris</name>
    <name type="common">Common octopus</name>
    <dbReference type="NCBI Taxonomy" id="6645"/>
    <lineage>
        <taxon>Eukaryota</taxon>
        <taxon>Metazoa</taxon>
        <taxon>Spiralia</taxon>
        <taxon>Lophotrochozoa</taxon>
        <taxon>Mollusca</taxon>
        <taxon>Cephalopoda</taxon>
        <taxon>Coleoidea</taxon>
        <taxon>Octopodiformes</taxon>
        <taxon>Octopoda</taxon>
        <taxon>Incirrata</taxon>
        <taxon>Octopodidae</taxon>
        <taxon>Octopus</taxon>
    </lineage>
</organism>
<comment type="similarity">
    <text evidence="2">Belongs to the ADRM1 family.</text>
</comment>
<dbReference type="GO" id="GO:0061133">
    <property type="term" value="F:endopeptidase activator activity"/>
    <property type="evidence" value="ECO:0007669"/>
    <property type="project" value="TreeGrafter"/>
</dbReference>
<dbReference type="InterPro" id="IPR032368">
    <property type="entry name" value="RPN13_DEUBAD"/>
</dbReference>
<feature type="domain" description="DEUBAD" evidence="4">
    <location>
        <begin position="1"/>
        <end position="109"/>
    </location>
</feature>
<accession>A0AA36BTV5</accession>
<dbReference type="EMBL" id="OX597836">
    <property type="protein sequence ID" value="CAI9739692.1"/>
    <property type="molecule type" value="Genomic_DNA"/>
</dbReference>
<gene>
    <name evidence="5" type="ORF">OCTVUL_1B005875</name>
</gene>
<keyword evidence="3" id="KW-0539">Nucleus</keyword>
<protein>
    <recommendedName>
        <fullName evidence="4">DEUBAD domain-containing protein</fullName>
    </recommendedName>
</protein>
<comment type="subcellular location">
    <subcellularLocation>
        <location evidence="1">Nucleus</location>
    </subcellularLocation>
</comment>
<evidence type="ECO:0000259" key="4">
    <source>
        <dbReference type="PROSITE" id="PS51916"/>
    </source>
</evidence>
<evidence type="ECO:0000313" key="6">
    <source>
        <dbReference type="Proteomes" id="UP001162480"/>
    </source>
</evidence>